<reference evidence="1" key="1">
    <citation type="submission" date="2022-03" db="EMBL/GenBank/DDBJ databases">
        <title>Interactions between chemoautotrophic and heterotrophic bacteria.</title>
        <authorList>
            <person name="Santoro A."/>
        </authorList>
    </citation>
    <scope>NUCLEOTIDE SEQUENCE</scope>
    <source>
        <strain evidence="1">Nb-106</strain>
    </source>
</reference>
<organism evidence="1 2">
    <name type="scientific">Nitrobacter winogradskyi</name>
    <name type="common">Nitrobacter agilis</name>
    <dbReference type="NCBI Taxonomy" id="913"/>
    <lineage>
        <taxon>Bacteria</taxon>
        <taxon>Pseudomonadati</taxon>
        <taxon>Pseudomonadota</taxon>
        <taxon>Alphaproteobacteria</taxon>
        <taxon>Hyphomicrobiales</taxon>
        <taxon>Nitrobacteraceae</taxon>
        <taxon>Nitrobacter</taxon>
    </lineage>
</organism>
<sequence length="148" mass="16657">MHNRIVITVSLGERAAEQLGWIDIVAFEKLLIDEHHPRRVSTSARSGIADPFDQEVGSRFYICANALLLSQSHDARMNREERLEIFKDALSSPDLRSDCNARELKAAPPRRPHVMRRYRNIDGSVERGKGLSSRASGVHLDPYPAALN</sequence>
<dbReference type="EMBL" id="JALJZS010000003">
    <property type="protein sequence ID" value="MCP2000965.1"/>
    <property type="molecule type" value="Genomic_DNA"/>
</dbReference>
<name>A0ACC6AM75_NITWI</name>
<dbReference type="Proteomes" id="UP001205486">
    <property type="component" value="Unassembled WGS sequence"/>
</dbReference>
<keyword evidence="2" id="KW-1185">Reference proteome</keyword>
<proteinExistence type="predicted"/>
<evidence type="ECO:0000313" key="1">
    <source>
        <dbReference type="EMBL" id="MCP2000965.1"/>
    </source>
</evidence>
<protein>
    <submittedName>
        <fullName evidence="1">Uncharacterized protein</fullName>
    </submittedName>
</protein>
<comment type="caution">
    <text evidence="1">The sequence shown here is derived from an EMBL/GenBank/DDBJ whole genome shotgun (WGS) entry which is preliminary data.</text>
</comment>
<evidence type="ECO:0000313" key="2">
    <source>
        <dbReference type="Proteomes" id="UP001205486"/>
    </source>
</evidence>
<accession>A0ACC6AM75</accession>
<gene>
    <name evidence="1" type="ORF">J2S34_003448</name>
</gene>